<name>A0A5N5XA15_9EURO</name>
<dbReference type="AlphaFoldDB" id="A0A5N5XA15"/>
<gene>
    <name evidence="1" type="ORF">BDV29DRAFT_153465</name>
</gene>
<evidence type="ECO:0000313" key="1">
    <source>
        <dbReference type="EMBL" id="KAB8077598.1"/>
    </source>
</evidence>
<dbReference type="EMBL" id="ML732166">
    <property type="protein sequence ID" value="KAB8077598.1"/>
    <property type="molecule type" value="Genomic_DNA"/>
</dbReference>
<keyword evidence="2" id="KW-1185">Reference proteome</keyword>
<reference evidence="1 2" key="1">
    <citation type="submission" date="2019-04" db="EMBL/GenBank/DDBJ databases">
        <title>Friends and foes A comparative genomics study of 23 Aspergillus species from section Flavi.</title>
        <authorList>
            <consortium name="DOE Joint Genome Institute"/>
            <person name="Kjaerbolling I."/>
            <person name="Vesth T."/>
            <person name="Frisvad J.C."/>
            <person name="Nybo J.L."/>
            <person name="Theobald S."/>
            <person name="Kildgaard S."/>
            <person name="Isbrandt T."/>
            <person name="Kuo A."/>
            <person name="Sato A."/>
            <person name="Lyhne E.K."/>
            <person name="Kogle M.E."/>
            <person name="Wiebenga A."/>
            <person name="Kun R.S."/>
            <person name="Lubbers R.J."/>
            <person name="Makela M.R."/>
            <person name="Barry K."/>
            <person name="Chovatia M."/>
            <person name="Clum A."/>
            <person name="Daum C."/>
            <person name="Haridas S."/>
            <person name="He G."/>
            <person name="LaButti K."/>
            <person name="Lipzen A."/>
            <person name="Mondo S."/>
            <person name="Riley R."/>
            <person name="Salamov A."/>
            <person name="Simmons B.A."/>
            <person name="Magnuson J.K."/>
            <person name="Henrissat B."/>
            <person name="Mortensen U.H."/>
            <person name="Larsen T.O."/>
            <person name="Devries R.P."/>
            <person name="Grigoriev I.V."/>
            <person name="Machida M."/>
            <person name="Baker S.E."/>
            <person name="Andersen M.R."/>
        </authorList>
    </citation>
    <scope>NUCLEOTIDE SEQUENCE [LARGE SCALE GENOMIC DNA]</scope>
    <source>
        <strain evidence="1 2">CBS 151.66</strain>
    </source>
</reference>
<organism evidence="1 2">
    <name type="scientific">Aspergillus leporis</name>
    <dbReference type="NCBI Taxonomy" id="41062"/>
    <lineage>
        <taxon>Eukaryota</taxon>
        <taxon>Fungi</taxon>
        <taxon>Dikarya</taxon>
        <taxon>Ascomycota</taxon>
        <taxon>Pezizomycotina</taxon>
        <taxon>Eurotiomycetes</taxon>
        <taxon>Eurotiomycetidae</taxon>
        <taxon>Eurotiales</taxon>
        <taxon>Aspergillaceae</taxon>
        <taxon>Aspergillus</taxon>
        <taxon>Aspergillus subgen. Circumdati</taxon>
    </lineage>
</organism>
<proteinExistence type="predicted"/>
<accession>A0A5N5XA15</accession>
<protein>
    <recommendedName>
        <fullName evidence="3">Berberine/berberine-like domain-containing protein</fullName>
    </recommendedName>
</protein>
<dbReference type="Proteomes" id="UP000326565">
    <property type="component" value="Unassembled WGS sequence"/>
</dbReference>
<dbReference type="OrthoDB" id="9983560at2759"/>
<evidence type="ECO:0008006" key="3">
    <source>
        <dbReference type="Google" id="ProtNLM"/>
    </source>
</evidence>
<sequence length="180" mass="19852">MAESTWANDLYQDTSVQAATYDIAFPQEYVGTALVKNGTLREHTYAAHKDEIENCLFIAGFHLTGTGKAVPPPEDNAVLPAWRDALVHVIVGNGWSSDANWETIHNSSLYATSWMDVLRDIAPNSGAYMSEALYALKQEYDPTGLFYALTAVGAEDWEVQTTDPLPYSWNDNGRLCPVSS</sequence>
<evidence type="ECO:0000313" key="2">
    <source>
        <dbReference type="Proteomes" id="UP000326565"/>
    </source>
</evidence>